<evidence type="ECO:0000313" key="22">
    <source>
        <dbReference type="EMBL" id="EPD12221.1"/>
    </source>
</evidence>
<comment type="caution">
    <text evidence="22">The sequence shown here is derived from an EMBL/GenBank/DDBJ whole genome shotgun (WGS) entry which is preliminary data.</text>
</comment>
<feature type="domain" description="Prepilin type IV endopeptidase peptidase" evidence="20">
    <location>
        <begin position="138"/>
        <end position="247"/>
    </location>
</feature>
<dbReference type="EC" id="2.1.1.-" evidence="18"/>
<evidence type="ECO:0000256" key="18">
    <source>
        <dbReference type="RuleBase" id="RU003794"/>
    </source>
</evidence>
<dbReference type="GO" id="GO:0006465">
    <property type="term" value="P:signal peptide processing"/>
    <property type="evidence" value="ECO:0007669"/>
    <property type="project" value="TreeGrafter"/>
</dbReference>
<evidence type="ECO:0000256" key="17">
    <source>
        <dbReference type="RuleBase" id="RU003793"/>
    </source>
</evidence>
<dbReference type="GO" id="GO:0004190">
    <property type="term" value="F:aspartic-type endopeptidase activity"/>
    <property type="evidence" value="ECO:0007669"/>
    <property type="project" value="UniProtKB-EC"/>
</dbReference>
<dbReference type="InterPro" id="IPR014032">
    <property type="entry name" value="Peptidase_A24A_bac"/>
</dbReference>
<evidence type="ECO:0000259" key="20">
    <source>
        <dbReference type="Pfam" id="PF01478"/>
    </source>
</evidence>
<keyword evidence="11 19" id="KW-1133">Transmembrane helix</keyword>
<dbReference type="InterPro" id="IPR000045">
    <property type="entry name" value="Prepilin_IV_endopep_pep"/>
</dbReference>
<evidence type="ECO:0000256" key="3">
    <source>
        <dbReference type="ARBA" id="ARBA00022475"/>
    </source>
</evidence>
<evidence type="ECO:0000256" key="11">
    <source>
        <dbReference type="ARBA" id="ARBA00022989"/>
    </source>
</evidence>
<evidence type="ECO:0000256" key="9">
    <source>
        <dbReference type="ARBA" id="ARBA00022692"/>
    </source>
</evidence>
<feature type="transmembrane region" description="Helical" evidence="19">
    <location>
        <begin position="162"/>
        <end position="179"/>
    </location>
</feature>
<sequence>MSIIQALEQSPFLFYLTVCLLGLLVGSFLNVVAYRLPIMLQNAWRQECLAFLEQEDTNNPSPAAFNLSQPRSRCPSCQHPISALENIPVLSYLFLQGRCKNCQQAISIRYPAVELITALLSLLIAVQFGVSLQMCVALLFTWALICLTLIDLDTQLLPDSITLPLLWFALSISLFEIFITPKTALIGALAGYLSLWSVFWLFKLITGKEGMGYGDFKLLAAIGALLGWKMLPLVIMLSALAGAIIGITLIIIHGRDKNIPIPFGPYLSIAAFIALIWGEKINLTYLQFVGL</sequence>
<keyword evidence="4" id="KW-0997">Cell inner membrane</keyword>
<keyword evidence="5 18" id="KW-0489">Methyltransferase</keyword>
<evidence type="ECO:0000256" key="5">
    <source>
        <dbReference type="ARBA" id="ARBA00022603"/>
    </source>
</evidence>
<keyword evidence="12 19" id="KW-0472">Membrane</keyword>
<dbReference type="GO" id="GO:0008168">
    <property type="term" value="F:methyltransferase activity"/>
    <property type="evidence" value="ECO:0007669"/>
    <property type="project" value="UniProtKB-KW"/>
</dbReference>
<evidence type="ECO:0000256" key="13">
    <source>
        <dbReference type="ARBA" id="ARBA00023268"/>
    </source>
</evidence>
<reference evidence="22 23" key="1">
    <citation type="journal article" date="2013" name="Genome Announc.">
        <title>Genome Sequence of the Pyrene- and Fluoranthene-Degrading Bacterium Cycloclasticus sp. Strain PY97M.</title>
        <authorList>
            <person name="Cui Z."/>
            <person name="Xu G."/>
            <person name="Li Q."/>
            <person name="Gao W."/>
            <person name="Zheng L."/>
        </authorList>
    </citation>
    <scope>NUCLEOTIDE SEQUENCE [LARGE SCALE GENOMIC DNA]</scope>
    <source>
        <strain evidence="22 23">PY97M</strain>
    </source>
</reference>
<dbReference type="InterPro" id="IPR050882">
    <property type="entry name" value="Prepilin_peptidase/N-MTase"/>
</dbReference>
<dbReference type="Gene3D" id="1.20.120.1220">
    <property type="match status" value="1"/>
</dbReference>
<protein>
    <recommendedName>
        <fullName evidence="16 18">Prepilin leader peptidase/N-methyltransferase</fullName>
        <ecNumber evidence="18">2.1.1.-</ecNumber>
        <ecNumber evidence="15 18">3.4.23.43</ecNumber>
    </recommendedName>
</protein>
<keyword evidence="6 18" id="KW-0645">Protease</keyword>
<evidence type="ECO:0000256" key="19">
    <source>
        <dbReference type="SAM" id="Phobius"/>
    </source>
</evidence>
<dbReference type="PRINTS" id="PR00864">
    <property type="entry name" value="PREPILNPTASE"/>
</dbReference>
<keyword evidence="8" id="KW-0949">S-adenosyl-L-methionine</keyword>
<evidence type="ECO:0000313" key="23">
    <source>
        <dbReference type="Proteomes" id="UP000015462"/>
    </source>
</evidence>
<keyword evidence="13 18" id="KW-0511">Multifunctional enzyme</keyword>
<dbReference type="EMBL" id="ASHL01000012">
    <property type="protein sequence ID" value="EPD12221.1"/>
    <property type="molecule type" value="Genomic_DNA"/>
</dbReference>
<evidence type="ECO:0000256" key="1">
    <source>
        <dbReference type="ARBA" id="ARBA00004429"/>
    </source>
</evidence>
<evidence type="ECO:0000256" key="12">
    <source>
        <dbReference type="ARBA" id="ARBA00023136"/>
    </source>
</evidence>
<keyword evidence="7 18" id="KW-0808">Transferase</keyword>
<dbReference type="AlphaFoldDB" id="A0AB33YZM5"/>
<dbReference type="InterPro" id="IPR010627">
    <property type="entry name" value="Prepilin_pept_A24_N"/>
</dbReference>
<keyword evidence="3" id="KW-1003">Cell membrane</keyword>
<feature type="transmembrane region" description="Helical" evidence="19">
    <location>
        <begin position="226"/>
        <end position="253"/>
    </location>
</feature>
<dbReference type="GO" id="GO:0032259">
    <property type="term" value="P:methylation"/>
    <property type="evidence" value="ECO:0007669"/>
    <property type="project" value="UniProtKB-KW"/>
</dbReference>
<dbReference type="PANTHER" id="PTHR30487">
    <property type="entry name" value="TYPE 4 PREPILIN-LIKE PROTEINS LEADER PEPTIDE-PROCESSING ENZYME"/>
    <property type="match status" value="1"/>
</dbReference>
<accession>A0AB33YZM5</accession>
<feature type="transmembrane region" description="Helical" evidence="19">
    <location>
        <begin position="185"/>
        <end position="205"/>
    </location>
</feature>
<evidence type="ECO:0000256" key="15">
    <source>
        <dbReference type="ARBA" id="ARBA00067082"/>
    </source>
</evidence>
<dbReference type="RefSeq" id="WP_016390930.1">
    <property type="nucleotide sequence ID" value="NZ_JARGOU010000021.1"/>
</dbReference>
<dbReference type="EC" id="3.4.23.43" evidence="15 18"/>
<feature type="transmembrane region" description="Helical" evidence="19">
    <location>
        <begin position="12"/>
        <end position="36"/>
    </location>
</feature>
<evidence type="ECO:0000256" key="6">
    <source>
        <dbReference type="ARBA" id="ARBA00022670"/>
    </source>
</evidence>
<feature type="transmembrane region" description="Helical" evidence="19">
    <location>
        <begin position="259"/>
        <end position="278"/>
    </location>
</feature>
<evidence type="ECO:0000256" key="10">
    <source>
        <dbReference type="ARBA" id="ARBA00022801"/>
    </source>
</evidence>
<dbReference type="Proteomes" id="UP000015462">
    <property type="component" value="Unassembled WGS sequence"/>
</dbReference>
<dbReference type="PANTHER" id="PTHR30487:SF0">
    <property type="entry name" value="PREPILIN LEADER PEPTIDASE_N-METHYLTRANSFERASE-RELATED"/>
    <property type="match status" value="1"/>
</dbReference>
<dbReference type="Pfam" id="PF06750">
    <property type="entry name" value="A24_N_bact"/>
    <property type="match status" value="1"/>
</dbReference>
<comment type="subcellular location">
    <subcellularLocation>
        <location evidence="1">Cell inner membrane</location>
        <topology evidence="1">Multi-pass membrane protein</topology>
    </subcellularLocation>
    <subcellularLocation>
        <location evidence="18">Cell membrane</location>
        <topology evidence="18">Multi-pass membrane protein</topology>
    </subcellularLocation>
</comment>
<keyword evidence="23" id="KW-1185">Reference proteome</keyword>
<organism evidence="22 23">
    <name type="scientific">Cycloclasticus pugetii</name>
    <dbReference type="NCBI Taxonomy" id="34068"/>
    <lineage>
        <taxon>Bacteria</taxon>
        <taxon>Pseudomonadati</taxon>
        <taxon>Pseudomonadota</taxon>
        <taxon>Gammaproteobacteria</taxon>
        <taxon>Thiotrichales</taxon>
        <taxon>Piscirickettsiaceae</taxon>
        <taxon>Cycloclasticus</taxon>
    </lineage>
</organism>
<evidence type="ECO:0000256" key="8">
    <source>
        <dbReference type="ARBA" id="ARBA00022691"/>
    </source>
</evidence>
<evidence type="ECO:0000259" key="21">
    <source>
        <dbReference type="Pfam" id="PF06750"/>
    </source>
</evidence>
<evidence type="ECO:0000256" key="7">
    <source>
        <dbReference type="ARBA" id="ARBA00022679"/>
    </source>
</evidence>
<dbReference type="GO" id="GO:0005886">
    <property type="term" value="C:plasma membrane"/>
    <property type="evidence" value="ECO:0007669"/>
    <property type="project" value="UniProtKB-SubCell"/>
</dbReference>
<dbReference type="Pfam" id="PF01478">
    <property type="entry name" value="Peptidase_A24"/>
    <property type="match status" value="1"/>
</dbReference>
<evidence type="ECO:0000256" key="4">
    <source>
        <dbReference type="ARBA" id="ARBA00022519"/>
    </source>
</evidence>
<comment type="similarity">
    <text evidence="2 17">Belongs to the peptidase A24 family.</text>
</comment>
<name>A0AB33YZM5_9GAMM</name>
<dbReference type="FunFam" id="1.20.120.1220:FF:000001">
    <property type="entry name" value="Type 4 prepilin-like proteins leader peptide-processing enzyme"/>
    <property type="match status" value="1"/>
</dbReference>
<feature type="domain" description="Prepilin peptidase A24 N-terminal" evidence="21">
    <location>
        <begin position="20"/>
        <end position="128"/>
    </location>
</feature>
<comment type="function">
    <text evidence="18">Plays an essential role in type IV pili and type II pseudopili formation by proteolytically removing the leader sequence from substrate proteins and subsequently monomethylating the alpha-amino group of the newly exposed N-terminal phenylalanine.</text>
</comment>
<gene>
    <name evidence="22" type="ORF">L196_10464</name>
</gene>
<evidence type="ECO:0000256" key="16">
    <source>
        <dbReference type="ARBA" id="ARBA00071870"/>
    </source>
</evidence>
<evidence type="ECO:0000256" key="14">
    <source>
        <dbReference type="ARBA" id="ARBA00050401"/>
    </source>
</evidence>
<keyword evidence="9 18" id="KW-0812">Transmembrane</keyword>
<comment type="catalytic activity">
    <reaction evidence="14 18">
        <text>Typically cleaves a -Gly-|-Phe- bond to release an N-terminal, basic peptide of 5-8 residues from type IV prepilin, and then N-methylates the new N-terminal amino group, the methyl donor being S-adenosyl-L-methionine.</text>
        <dbReference type="EC" id="3.4.23.43"/>
    </reaction>
</comment>
<proteinExistence type="inferred from homology"/>
<keyword evidence="10 18" id="KW-0378">Hydrolase</keyword>
<evidence type="ECO:0000256" key="2">
    <source>
        <dbReference type="ARBA" id="ARBA00005801"/>
    </source>
</evidence>